<dbReference type="STRING" id="1219360.GCA_001571305_03758"/>
<protein>
    <submittedName>
        <fullName evidence="1">Uncharacterized protein</fullName>
    </submittedName>
</protein>
<proteinExistence type="predicted"/>
<name>A0A3Q8HI46_9GAMM</name>
<reference evidence="1 2" key="1">
    <citation type="journal article" date="2019" name="Sci. Rep.">
        <title>Differences in resource use lead to coexistence of seed-transmitted microbial populations.</title>
        <authorList>
            <person name="Torres-Cortes G."/>
            <person name="Garcia B.J."/>
            <person name="Compant S."/>
            <person name="Rezki S."/>
            <person name="Jones P."/>
            <person name="Preveaux A."/>
            <person name="Briand M."/>
            <person name="Roulet A."/>
            <person name="Bouchez O."/>
            <person name="Jacobson D."/>
            <person name="Barret M."/>
        </authorList>
    </citation>
    <scope>NUCLEOTIDE SEQUENCE [LARGE SCALE GENOMIC DNA]</scope>
    <source>
        <strain evidence="1 2">CFBP13511</strain>
    </source>
</reference>
<sequence>MKRHILPLGDFCCTQIDNYIRNIYNSCFRPTAVRPREKHWEKRDNRVMSSISEKILQIIKSTHNVK</sequence>
<comment type="caution">
    <text evidence="1">The sequence shown here is derived from an EMBL/GenBank/DDBJ whole genome shotgun (WGS) entry which is preliminary data.</text>
</comment>
<evidence type="ECO:0000313" key="2">
    <source>
        <dbReference type="Proteomes" id="UP000306393"/>
    </source>
</evidence>
<organism evidence="1 2">
    <name type="scientific">Erwinia persicina</name>
    <dbReference type="NCBI Taxonomy" id="55211"/>
    <lineage>
        <taxon>Bacteria</taxon>
        <taxon>Pseudomonadati</taxon>
        <taxon>Pseudomonadota</taxon>
        <taxon>Gammaproteobacteria</taxon>
        <taxon>Enterobacterales</taxon>
        <taxon>Erwiniaceae</taxon>
        <taxon>Erwinia</taxon>
    </lineage>
</organism>
<dbReference type="EMBL" id="QGAC01000020">
    <property type="protein sequence ID" value="TKJ86182.1"/>
    <property type="molecule type" value="Genomic_DNA"/>
</dbReference>
<dbReference type="Proteomes" id="UP000306393">
    <property type="component" value="Unassembled WGS sequence"/>
</dbReference>
<evidence type="ECO:0000313" key="1">
    <source>
        <dbReference type="EMBL" id="TKJ86182.1"/>
    </source>
</evidence>
<accession>A0A3Q8HI46</accession>
<dbReference type="AlphaFoldDB" id="A0A3Q8HI46"/>
<gene>
    <name evidence="1" type="ORF">EpCFBP13511_18855</name>
</gene>
<dbReference type="KEGG" id="epe:CI789_16795"/>